<sequence length="303" mass="33729">MGHDHSHQHNHGADLSGRNLLISIALNVLITLAQAIGGIISGSLSLLSDAAHNLSDVLSLIVSYIARLLSKKEASLDKTFGYKRAEILAAFINAATLIVVALLLIKEAVVRYLNPEPIESSIVIWMAALGILVNGFSVLLIKKDSDTNMNMKSAYLHLLTDMMASVAVLVGGILMSVYEVYWIDPLLTFAISIYLLVMGYGLLKSSFKVLMLFSPDDVELTHFVDHVKQIKQVKNIHHMHIWQLNENQTHLEAHIDLEADITMSEFDLILDQIEAYARECGINHVNIQPEFDKTDDKKLIVQH</sequence>
<keyword evidence="5" id="KW-0862">Zinc</keyword>
<evidence type="ECO:0000259" key="10">
    <source>
        <dbReference type="Pfam" id="PF01545"/>
    </source>
</evidence>
<feature type="transmembrane region" description="Helical" evidence="9">
    <location>
        <begin position="20"/>
        <end position="44"/>
    </location>
</feature>
<proteinExistence type="inferred from homology"/>
<evidence type="ECO:0000256" key="4">
    <source>
        <dbReference type="ARBA" id="ARBA00022692"/>
    </source>
</evidence>
<organism evidence="12 13">
    <name type="scientific">Leeuwenhoekiella parthenopeia</name>
    <dbReference type="NCBI Taxonomy" id="2890320"/>
    <lineage>
        <taxon>Bacteria</taxon>
        <taxon>Pseudomonadati</taxon>
        <taxon>Bacteroidota</taxon>
        <taxon>Flavobacteriia</taxon>
        <taxon>Flavobacteriales</taxon>
        <taxon>Flavobacteriaceae</taxon>
        <taxon>Leeuwenhoekiella</taxon>
    </lineage>
</organism>
<protein>
    <submittedName>
        <fullName evidence="12">Cation diffusion facilitator family transporter</fullName>
    </submittedName>
</protein>
<dbReference type="Gene3D" id="3.30.70.1350">
    <property type="entry name" value="Cation efflux protein, cytoplasmic domain"/>
    <property type="match status" value="1"/>
</dbReference>
<gene>
    <name evidence="12" type="ORF">LLW17_05715</name>
</gene>
<evidence type="ECO:0000256" key="3">
    <source>
        <dbReference type="ARBA" id="ARBA00022448"/>
    </source>
</evidence>
<evidence type="ECO:0000259" key="11">
    <source>
        <dbReference type="Pfam" id="PF16916"/>
    </source>
</evidence>
<feature type="domain" description="Cation efflux protein transmembrane" evidence="10">
    <location>
        <begin position="20"/>
        <end position="211"/>
    </location>
</feature>
<comment type="caution">
    <text evidence="12">The sequence shown here is derived from an EMBL/GenBank/DDBJ whole genome shotgun (WGS) entry which is preliminary data.</text>
</comment>
<keyword evidence="4 9" id="KW-0812">Transmembrane</keyword>
<keyword evidence="5" id="KW-0864">Zinc transport</keyword>
<dbReference type="NCBIfam" id="TIGR01297">
    <property type="entry name" value="CDF"/>
    <property type="match status" value="1"/>
</dbReference>
<dbReference type="SUPFAM" id="SSF160240">
    <property type="entry name" value="Cation efflux protein cytoplasmic domain-like"/>
    <property type="match status" value="1"/>
</dbReference>
<evidence type="ECO:0000313" key="13">
    <source>
        <dbReference type="Proteomes" id="UP001197770"/>
    </source>
</evidence>
<feature type="domain" description="Cation efflux protein cytoplasmic" evidence="11">
    <location>
        <begin position="215"/>
        <end position="290"/>
    </location>
</feature>
<evidence type="ECO:0000256" key="1">
    <source>
        <dbReference type="ARBA" id="ARBA00004141"/>
    </source>
</evidence>
<dbReference type="InterPro" id="IPR027470">
    <property type="entry name" value="Cation_efflux_CTD"/>
</dbReference>
<dbReference type="SUPFAM" id="SSF161111">
    <property type="entry name" value="Cation efflux protein transmembrane domain-like"/>
    <property type="match status" value="1"/>
</dbReference>
<keyword evidence="8 9" id="KW-0472">Membrane</keyword>
<evidence type="ECO:0000256" key="9">
    <source>
        <dbReference type="SAM" id="Phobius"/>
    </source>
</evidence>
<dbReference type="InterPro" id="IPR002524">
    <property type="entry name" value="Cation_efflux"/>
</dbReference>
<comment type="subcellular location">
    <subcellularLocation>
        <location evidence="1">Membrane</location>
        <topology evidence="1">Multi-pass membrane protein</topology>
    </subcellularLocation>
</comment>
<feature type="transmembrane region" description="Helical" evidence="9">
    <location>
        <begin position="122"/>
        <end position="141"/>
    </location>
</feature>
<feature type="transmembrane region" description="Helical" evidence="9">
    <location>
        <begin position="87"/>
        <end position="110"/>
    </location>
</feature>
<comment type="similarity">
    <text evidence="2">Belongs to the cation diffusion facilitator (CDF) transporter (TC 2.A.4) family. SLC30A subfamily.</text>
</comment>
<dbReference type="InterPro" id="IPR050681">
    <property type="entry name" value="CDF/SLC30A"/>
</dbReference>
<evidence type="ECO:0000256" key="7">
    <source>
        <dbReference type="ARBA" id="ARBA00023065"/>
    </source>
</evidence>
<dbReference type="RefSeq" id="WP_228229299.1">
    <property type="nucleotide sequence ID" value="NZ_JAJGMW010000005.1"/>
</dbReference>
<keyword evidence="7" id="KW-0406">Ion transport</keyword>
<dbReference type="PANTHER" id="PTHR11562:SF17">
    <property type="entry name" value="RE54080P-RELATED"/>
    <property type="match status" value="1"/>
</dbReference>
<dbReference type="Pfam" id="PF16916">
    <property type="entry name" value="ZT_dimer"/>
    <property type="match status" value="1"/>
</dbReference>
<dbReference type="Gene3D" id="1.20.1510.10">
    <property type="entry name" value="Cation efflux protein transmembrane domain"/>
    <property type="match status" value="1"/>
</dbReference>
<dbReference type="Proteomes" id="UP001197770">
    <property type="component" value="Unassembled WGS sequence"/>
</dbReference>
<dbReference type="PANTHER" id="PTHR11562">
    <property type="entry name" value="CATION EFFLUX PROTEIN/ ZINC TRANSPORTER"/>
    <property type="match status" value="1"/>
</dbReference>
<accession>A0ABS8GQE7</accession>
<evidence type="ECO:0000256" key="8">
    <source>
        <dbReference type="ARBA" id="ARBA00023136"/>
    </source>
</evidence>
<dbReference type="Pfam" id="PF01545">
    <property type="entry name" value="Cation_efflux"/>
    <property type="match status" value="1"/>
</dbReference>
<dbReference type="EMBL" id="JAJGMW010000005">
    <property type="protein sequence ID" value="MCC4212209.1"/>
    <property type="molecule type" value="Genomic_DNA"/>
</dbReference>
<evidence type="ECO:0000256" key="6">
    <source>
        <dbReference type="ARBA" id="ARBA00022989"/>
    </source>
</evidence>
<feature type="transmembrane region" description="Helical" evidence="9">
    <location>
        <begin position="181"/>
        <end position="203"/>
    </location>
</feature>
<name>A0ABS8GQE7_9FLAO</name>
<keyword evidence="13" id="KW-1185">Reference proteome</keyword>
<dbReference type="InterPro" id="IPR036837">
    <property type="entry name" value="Cation_efflux_CTD_sf"/>
</dbReference>
<dbReference type="InterPro" id="IPR027469">
    <property type="entry name" value="Cation_efflux_TMD_sf"/>
</dbReference>
<evidence type="ECO:0000313" key="12">
    <source>
        <dbReference type="EMBL" id="MCC4212209.1"/>
    </source>
</evidence>
<dbReference type="InterPro" id="IPR058533">
    <property type="entry name" value="Cation_efflux_TM"/>
</dbReference>
<evidence type="ECO:0000256" key="5">
    <source>
        <dbReference type="ARBA" id="ARBA00022906"/>
    </source>
</evidence>
<reference evidence="12 13" key="1">
    <citation type="submission" date="2021-11" db="EMBL/GenBank/DDBJ databases">
        <title>Seasonal and diel survey of microbial diversity of the Tyrrhenian coast.</title>
        <authorList>
            <person name="Gattoni G."/>
            <person name="Corral P."/>
        </authorList>
    </citation>
    <scope>NUCLEOTIDE SEQUENCE [LARGE SCALE GENOMIC DNA]</scope>
    <source>
        <strain evidence="12 13">Mr9</strain>
    </source>
</reference>
<keyword evidence="3" id="KW-0813">Transport</keyword>
<feature type="transmembrane region" description="Helical" evidence="9">
    <location>
        <begin position="153"/>
        <end position="175"/>
    </location>
</feature>
<evidence type="ECO:0000256" key="2">
    <source>
        <dbReference type="ARBA" id="ARBA00008873"/>
    </source>
</evidence>
<keyword evidence="6 9" id="KW-1133">Transmembrane helix</keyword>